<dbReference type="InterPro" id="IPR036396">
    <property type="entry name" value="Cyt_P450_sf"/>
</dbReference>
<dbReference type="SUPFAM" id="SSF48264">
    <property type="entry name" value="Cytochrome P450"/>
    <property type="match status" value="1"/>
</dbReference>
<dbReference type="Pfam" id="PF00067">
    <property type="entry name" value="p450"/>
    <property type="match status" value="1"/>
</dbReference>
<evidence type="ECO:0000313" key="5">
    <source>
        <dbReference type="EMBL" id="TVU15360.1"/>
    </source>
</evidence>
<keyword evidence="2" id="KW-0479">Metal-binding</keyword>
<dbReference type="AlphaFoldDB" id="A0A5J9TVB9"/>
<dbReference type="EMBL" id="RWGY01000031">
    <property type="protein sequence ID" value="TVU15360.1"/>
    <property type="molecule type" value="Genomic_DNA"/>
</dbReference>
<proteinExistence type="inferred from homology"/>
<dbReference type="PANTHER" id="PTHR47955:SF14">
    <property type="entry name" value="OS01G0543600 PROTEIN"/>
    <property type="match status" value="1"/>
</dbReference>
<evidence type="ECO:0000256" key="4">
    <source>
        <dbReference type="SAM" id="MobiDB-lite"/>
    </source>
</evidence>
<gene>
    <name evidence="5" type="ORF">EJB05_38878</name>
</gene>
<accession>A0A5J9TVB9</accession>
<reference evidence="5 6" key="1">
    <citation type="journal article" date="2019" name="Sci. Rep.">
        <title>A high-quality genome of Eragrostis curvula grass provides insights into Poaceae evolution and supports new strategies to enhance forage quality.</title>
        <authorList>
            <person name="Carballo J."/>
            <person name="Santos B.A.C.M."/>
            <person name="Zappacosta D."/>
            <person name="Garbus I."/>
            <person name="Selva J.P."/>
            <person name="Gallo C.A."/>
            <person name="Diaz A."/>
            <person name="Albertini E."/>
            <person name="Caccamo M."/>
            <person name="Echenique V."/>
        </authorList>
    </citation>
    <scope>NUCLEOTIDE SEQUENCE [LARGE SCALE GENOMIC DNA]</scope>
    <source>
        <strain evidence="6">cv. Victoria</strain>
        <tissue evidence="5">Leaf</tissue>
    </source>
</reference>
<dbReference type="OrthoDB" id="1470350at2759"/>
<keyword evidence="6" id="KW-1185">Reference proteome</keyword>
<dbReference type="Gene3D" id="1.10.630.10">
    <property type="entry name" value="Cytochrome P450"/>
    <property type="match status" value="1"/>
</dbReference>
<dbReference type="Gramene" id="TVU15360">
    <property type="protein sequence ID" value="TVU15360"/>
    <property type="gene ID" value="EJB05_38878"/>
</dbReference>
<evidence type="ECO:0000313" key="6">
    <source>
        <dbReference type="Proteomes" id="UP000324897"/>
    </source>
</evidence>
<evidence type="ECO:0000256" key="1">
    <source>
        <dbReference type="ARBA" id="ARBA00010617"/>
    </source>
</evidence>
<dbReference type="PANTHER" id="PTHR47955">
    <property type="entry name" value="CYTOCHROME P450 FAMILY 71 PROTEIN"/>
    <property type="match status" value="1"/>
</dbReference>
<dbReference type="GO" id="GO:0016705">
    <property type="term" value="F:oxidoreductase activity, acting on paired donors, with incorporation or reduction of molecular oxygen"/>
    <property type="evidence" value="ECO:0007669"/>
    <property type="project" value="InterPro"/>
</dbReference>
<keyword evidence="3" id="KW-0408">Iron</keyword>
<dbReference type="GO" id="GO:0005506">
    <property type="term" value="F:iron ion binding"/>
    <property type="evidence" value="ECO:0007669"/>
    <property type="project" value="InterPro"/>
</dbReference>
<evidence type="ECO:0000256" key="3">
    <source>
        <dbReference type="ARBA" id="ARBA00023004"/>
    </source>
</evidence>
<name>A0A5J9TVB9_9POAL</name>
<evidence type="ECO:0000256" key="2">
    <source>
        <dbReference type="ARBA" id="ARBA00022723"/>
    </source>
</evidence>
<sequence>MALSTIAVGSAAPADNNGRFKSKEALACSNITETSHRKLGAFQQDGGEQLPAAEIIMYGPSDIGFAPYGEHWRQARKLVTTHLLSAKKVQAFRRAREEEVGAVMAGSARRQPRASGGRGRAAPVVQERPACRAVMGESFRSEGRNMLFRELVADTSPLLAGFNVEEFFPFLARFGLISKVVRTKSERVKRRWDEMLDRLIQDHEGKYGHGASAEDDFIHVLLSVREEYSLTRDQMKAILLDVFFGGIESSASVLKFTIAELMRWPHVMKKPQAEVRAKGTRGTKELVSEDN</sequence>
<comment type="caution">
    <text evidence="5">The sequence shown here is derived from an EMBL/GenBank/DDBJ whole genome shotgun (WGS) entry which is preliminary data.</text>
</comment>
<protein>
    <submittedName>
        <fullName evidence="5">Uncharacterized protein</fullName>
    </submittedName>
</protein>
<dbReference type="GO" id="GO:0004497">
    <property type="term" value="F:monooxygenase activity"/>
    <property type="evidence" value="ECO:0007669"/>
    <property type="project" value="InterPro"/>
</dbReference>
<dbReference type="GO" id="GO:0020037">
    <property type="term" value="F:heme binding"/>
    <property type="evidence" value="ECO:0007669"/>
    <property type="project" value="InterPro"/>
</dbReference>
<dbReference type="Proteomes" id="UP000324897">
    <property type="component" value="Unassembled WGS sequence"/>
</dbReference>
<comment type="similarity">
    <text evidence="1">Belongs to the cytochrome P450 family.</text>
</comment>
<dbReference type="InterPro" id="IPR001128">
    <property type="entry name" value="Cyt_P450"/>
</dbReference>
<organism evidence="5 6">
    <name type="scientific">Eragrostis curvula</name>
    <name type="common">weeping love grass</name>
    <dbReference type="NCBI Taxonomy" id="38414"/>
    <lineage>
        <taxon>Eukaryota</taxon>
        <taxon>Viridiplantae</taxon>
        <taxon>Streptophyta</taxon>
        <taxon>Embryophyta</taxon>
        <taxon>Tracheophyta</taxon>
        <taxon>Spermatophyta</taxon>
        <taxon>Magnoliopsida</taxon>
        <taxon>Liliopsida</taxon>
        <taxon>Poales</taxon>
        <taxon>Poaceae</taxon>
        <taxon>PACMAD clade</taxon>
        <taxon>Chloridoideae</taxon>
        <taxon>Eragrostideae</taxon>
        <taxon>Eragrostidinae</taxon>
        <taxon>Eragrostis</taxon>
    </lineage>
</organism>
<feature type="region of interest" description="Disordered" evidence="4">
    <location>
        <begin position="103"/>
        <end position="122"/>
    </location>
</feature>